<gene>
    <name evidence="2" type="ORF">ILUMI_17783</name>
</gene>
<dbReference type="EMBL" id="VTPC01077726">
    <property type="protein sequence ID" value="KAF2888390.1"/>
    <property type="molecule type" value="Genomic_DNA"/>
</dbReference>
<reference evidence="2" key="1">
    <citation type="submission" date="2019-08" db="EMBL/GenBank/DDBJ databases">
        <title>The genome of the North American firefly Photinus pyralis.</title>
        <authorList>
            <consortium name="Photinus pyralis genome working group"/>
            <person name="Fallon T.R."/>
            <person name="Sander Lower S.E."/>
            <person name="Weng J.-K."/>
        </authorList>
    </citation>
    <scope>NUCLEOTIDE SEQUENCE</scope>
    <source>
        <strain evidence="2">TRF0915ILg1</strain>
        <tissue evidence="2">Whole body</tissue>
    </source>
</reference>
<sequence>LLPSIDENGSDSTETPPPSHEQDYTSSDPTPLQNSLTPTVETPLPQNARTPQSITDPPPQNVAPRRCSRIRRLPAYLQNYHLG</sequence>
<evidence type="ECO:0000256" key="1">
    <source>
        <dbReference type="SAM" id="MobiDB-lite"/>
    </source>
</evidence>
<evidence type="ECO:0000313" key="2">
    <source>
        <dbReference type="EMBL" id="KAF2888390.1"/>
    </source>
</evidence>
<comment type="caution">
    <text evidence="2">The sequence shown here is derived from an EMBL/GenBank/DDBJ whole genome shotgun (WGS) entry which is preliminary data.</text>
</comment>
<organism evidence="2 3">
    <name type="scientific">Ignelater luminosus</name>
    <name type="common">Cucubano</name>
    <name type="synonym">Pyrophorus luminosus</name>
    <dbReference type="NCBI Taxonomy" id="2038154"/>
    <lineage>
        <taxon>Eukaryota</taxon>
        <taxon>Metazoa</taxon>
        <taxon>Ecdysozoa</taxon>
        <taxon>Arthropoda</taxon>
        <taxon>Hexapoda</taxon>
        <taxon>Insecta</taxon>
        <taxon>Pterygota</taxon>
        <taxon>Neoptera</taxon>
        <taxon>Endopterygota</taxon>
        <taxon>Coleoptera</taxon>
        <taxon>Polyphaga</taxon>
        <taxon>Elateriformia</taxon>
        <taxon>Elateroidea</taxon>
        <taxon>Elateridae</taxon>
        <taxon>Agrypninae</taxon>
        <taxon>Pyrophorini</taxon>
        <taxon>Ignelater</taxon>
    </lineage>
</organism>
<dbReference type="AlphaFoldDB" id="A0A8K0G1J0"/>
<feature type="compositionally biased region" description="Polar residues" evidence="1">
    <location>
        <begin position="24"/>
        <end position="55"/>
    </location>
</feature>
<dbReference type="Proteomes" id="UP000801492">
    <property type="component" value="Unassembled WGS sequence"/>
</dbReference>
<proteinExistence type="predicted"/>
<feature type="non-terminal residue" evidence="2">
    <location>
        <position position="1"/>
    </location>
</feature>
<protein>
    <submittedName>
        <fullName evidence="2">Uncharacterized protein</fullName>
    </submittedName>
</protein>
<accession>A0A8K0G1J0</accession>
<name>A0A8K0G1J0_IGNLU</name>
<feature type="region of interest" description="Disordered" evidence="1">
    <location>
        <begin position="1"/>
        <end position="69"/>
    </location>
</feature>
<evidence type="ECO:0000313" key="3">
    <source>
        <dbReference type="Proteomes" id="UP000801492"/>
    </source>
</evidence>
<keyword evidence="3" id="KW-1185">Reference proteome</keyword>